<protein>
    <recommendedName>
        <fullName evidence="2">ACT domain-containing protein ACR</fullName>
    </recommendedName>
    <alternativeName>
        <fullName evidence="2">Protein ACT DOMAIN REPEATS</fullName>
    </alternativeName>
</protein>
<dbReference type="AlphaFoldDB" id="A0A8J5FT35"/>
<dbReference type="InterPro" id="IPR040217">
    <property type="entry name" value="ACR1-12"/>
</dbReference>
<keyword evidence="1 2" id="KW-0677">Repeat</keyword>
<name>A0A8J5FT35_ZINOF</name>
<feature type="region of interest" description="Disordered" evidence="3">
    <location>
        <begin position="73"/>
        <end position="92"/>
    </location>
</feature>
<evidence type="ECO:0000256" key="1">
    <source>
        <dbReference type="ARBA" id="ARBA00022737"/>
    </source>
</evidence>
<dbReference type="Proteomes" id="UP000734854">
    <property type="component" value="Unassembled WGS sequence"/>
</dbReference>
<evidence type="ECO:0000256" key="3">
    <source>
        <dbReference type="SAM" id="MobiDB-lite"/>
    </source>
</evidence>
<comment type="function">
    <text evidence="2">Binds amino acids.</text>
</comment>
<evidence type="ECO:0000313" key="5">
    <source>
        <dbReference type="Proteomes" id="UP000734854"/>
    </source>
</evidence>
<keyword evidence="5" id="KW-1185">Reference proteome</keyword>
<dbReference type="EMBL" id="JACMSC010000012">
    <property type="protein sequence ID" value="KAG6494598.1"/>
    <property type="molecule type" value="Genomic_DNA"/>
</dbReference>
<comment type="caution">
    <text evidence="4">The sequence shown here is derived from an EMBL/GenBank/DDBJ whole genome shotgun (WGS) entry which is preliminary data.</text>
</comment>
<gene>
    <name evidence="4" type="ORF">ZIOFF_042358</name>
</gene>
<dbReference type="PANTHER" id="PTHR31096">
    <property type="entry name" value="ACT DOMAIN-CONTAINING PROTEIN ACR4-RELATED"/>
    <property type="match status" value="1"/>
</dbReference>
<sequence length="92" mass="10146">MPGIAPCKLLDTVRVLTDLNLSIQKGYISFDGCWFLDVFHVTDEHGHKILNPVLLSHIEHSIIVGEISSTEEGATSGMFPNPFRPLSLHPPP</sequence>
<accession>A0A8J5FT35</accession>
<dbReference type="PANTHER" id="PTHR31096:SF6">
    <property type="entry name" value="ACT DOMAIN-CONTAINING PROTEIN ACR8"/>
    <property type="match status" value="1"/>
</dbReference>
<dbReference type="GO" id="GO:0016597">
    <property type="term" value="F:amino acid binding"/>
    <property type="evidence" value="ECO:0007669"/>
    <property type="project" value="UniProtKB-UniRule"/>
</dbReference>
<proteinExistence type="predicted"/>
<organism evidence="4 5">
    <name type="scientific">Zingiber officinale</name>
    <name type="common">Ginger</name>
    <name type="synonym">Amomum zingiber</name>
    <dbReference type="NCBI Taxonomy" id="94328"/>
    <lineage>
        <taxon>Eukaryota</taxon>
        <taxon>Viridiplantae</taxon>
        <taxon>Streptophyta</taxon>
        <taxon>Embryophyta</taxon>
        <taxon>Tracheophyta</taxon>
        <taxon>Spermatophyta</taxon>
        <taxon>Magnoliopsida</taxon>
        <taxon>Liliopsida</taxon>
        <taxon>Zingiberales</taxon>
        <taxon>Zingiberaceae</taxon>
        <taxon>Zingiber</taxon>
    </lineage>
</organism>
<evidence type="ECO:0000313" key="4">
    <source>
        <dbReference type="EMBL" id="KAG6494598.1"/>
    </source>
</evidence>
<reference evidence="4 5" key="1">
    <citation type="submission" date="2020-08" db="EMBL/GenBank/DDBJ databases">
        <title>Plant Genome Project.</title>
        <authorList>
            <person name="Zhang R.-G."/>
        </authorList>
    </citation>
    <scope>NUCLEOTIDE SEQUENCE [LARGE SCALE GENOMIC DNA]</scope>
    <source>
        <tissue evidence="4">Rhizome</tissue>
    </source>
</reference>
<evidence type="ECO:0000256" key="2">
    <source>
        <dbReference type="RuleBase" id="RU369043"/>
    </source>
</evidence>